<dbReference type="Pfam" id="PF20062">
    <property type="entry name" value="DUF6461"/>
    <property type="match status" value="1"/>
</dbReference>
<dbReference type="RefSeq" id="WP_248864614.1">
    <property type="nucleotide sequence ID" value="NZ_CP086322.1"/>
</dbReference>
<dbReference type="InterPro" id="IPR045592">
    <property type="entry name" value="DUF6461"/>
</dbReference>
<dbReference type="EMBL" id="CP086322">
    <property type="protein sequence ID" value="UQA93742.1"/>
    <property type="molecule type" value="Genomic_DNA"/>
</dbReference>
<dbReference type="Proteomes" id="UP000830115">
    <property type="component" value="Chromosome"/>
</dbReference>
<gene>
    <name evidence="1" type="ORF">K9S39_19400</name>
</gene>
<evidence type="ECO:0000313" key="1">
    <source>
        <dbReference type="EMBL" id="UQA93742.1"/>
    </source>
</evidence>
<evidence type="ECO:0000313" key="2">
    <source>
        <dbReference type="Proteomes" id="UP000830115"/>
    </source>
</evidence>
<organism evidence="1 2">
    <name type="scientific">Streptomyces halobius</name>
    <dbReference type="NCBI Taxonomy" id="2879846"/>
    <lineage>
        <taxon>Bacteria</taxon>
        <taxon>Bacillati</taxon>
        <taxon>Actinomycetota</taxon>
        <taxon>Actinomycetes</taxon>
        <taxon>Kitasatosporales</taxon>
        <taxon>Streptomycetaceae</taxon>
        <taxon>Streptomyces</taxon>
    </lineage>
</organism>
<sequence>MPDNLAWIADAWQSANLNATDLYITCARGLSPQQLAERMADHEPVEVGPALTIQEASRMVDLTQIYCVGRIGQSGDWSFIVECGGSEGWSLDPAVSRGAEVLIFDPRPDDPPSFFRYLADGELQLHFELGFGYDPAGAQPDLLRPALEAAGVIPPEDCIDDLLGEDEELSPVEAKRRVLKVAGEHFGLSLPRQVIESGRLPAVVTRTSPPSSW</sequence>
<accession>A0ABY4M8L1</accession>
<proteinExistence type="predicted"/>
<reference evidence="1" key="1">
    <citation type="submission" date="2021-10" db="EMBL/GenBank/DDBJ databases">
        <title>Streptomyces nigrumlapis sp.nov.,an antimicrobial producing actinobacterium isolated from Black Gobi rocks.</title>
        <authorList>
            <person name="Wen Y."/>
            <person name="Zhang W."/>
            <person name="Liu X.G."/>
        </authorList>
    </citation>
    <scope>NUCLEOTIDE SEQUENCE</scope>
    <source>
        <strain evidence="1">ST13-2-2</strain>
    </source>
</reference>
<name>A0ABY4M8L1_9ACTN</name>
<protein>
    <submittedName>
        <fullName evidence="1">DUF6461 domain-containing protein</fullName>
    </submittedName>
</protein>
<keyword evidence="2" id="KW-1185">Reference proteome</keyword>